<dbReference type="GeneID" id="30974528"/>
<dbReference type="VEuPathDB" id="FungiDB:ASPACDRAFT_40210"/>
<dbReference type="STRING" id="690307.A0A1L9X368"/>
<dbReference type="Proteomes" id="UP000184546">
    <property type="component" value="Unassembled WGS sequence"/>
</dbReference>
<sequence>MKKAIHSAGFEHRNATVCFTTEAEAAAMYAAHESGFNMRQFSEELQMVTRAKRSFGFFGSSFSEWAQKAFPAGPGSVIDPNWGDLPSEVIEASYISLVTKTVGYIRQQVDCATIYVGRDVIKKLLLVGGLTQSPEISARIRNIVENEFHITVYLPIDV</sequence>
<organism evidence="1 2">
    <name type="scientific">Aspergillus aculeatus (strain ATCC 16872 / CBS 172.66 / WB 5094)</name>
    <dbReference type="NCBI Taxonomy" id="690307"/>
    <lineage>
        <taxon>Eukaryota</taxon>
        <taxon>Fungi</taxon>
        <taxon>Dikarya</taxon>
        <taxon>Ascomycota</taxon>
        <taxon>Pezizomycotina</taxon>
        <taxon>Eurotiomycetes</taxon>
        <taxon>Eurotiomycetidae</taxon>
        <taxon>Eurotiales</taxon>
        <taxon>Aspergillaceae</taxon>
        <taxon>Aspergillus</taxon>
        <taxon>Aspergillus subgen. Circumdati</taxon>
    </lineage>
</organism>
<accession>A0A1L9X368</accession>
<reference evidence="2" key="1">
    <citation type="journal article" date="2017" name="Genome Biol.">
        <title>Comparative genomics reveals high biological diversity and specific adaptations in the industrially and medically important fungal genus Aspergillus.</title>
        <authorList>
            <person name="de Vries R.P."/>
            <person name="Riley R."/>
            <person name="Wiebenga A."/>
            <person name="Aguilar-Osorio G."/>
            <person name="Amillis S."/>
            <person name="Uchima C.A."/>
            <person name="Anderluh G."/>
            <person name="Asadollahi M."/>
            <person name="Askin M."/>
            <person name="Barry K."/>
            <person name="Battaglia E."/>
            <person name="Bayram O."/>
            <person name="Benocci T."/>
            <person name="Braus-Stromeyer S.A."/>
            <person name="Caldana C."/>
            <person name="Canovas D."/>
            <person name="Cerqueira G.C."/>
            <person name="Chen F."/>
            <person name="Chen W."/>
            <person name="Choi C."/>
            <person name="Clum A."/>
            <person name="Dos Santos R.A."/>
            <person name="Damasio A.R."/>
            <person name="Diallinas G."/>
            <person name="Emri T."/>
            <person name="Fekete E."/>
            <person name="Flipphi M."/>
            <person name="Freyberg S."/>
            <person name="Gallo A."/>
            <person name="Gournas C."/>
            <person name="Habgood R."/>
            <person name="Hainaut M."/>
            <person name="Harispe M.L."/>
            <person name="Henrissat B."/>
            <person name="Hilden K.S."/>
            <person name="Hope R."/>
            <person name="Hossain A."/>
            <person name="Karabika E."/>
            <person name="Karaffa L."/>
            <person name="Karanyi Z."/>
            <person name="Krasevec N."/>
            <person name="Kuo A."/>
            <person name="Kusch H."/>
            <person name="LaButti K."/>
            <person name="Lagendijk E.L."/>
            <person name="Lapidus A."/>
            <person name="Levasseur A."/>
            <person name="Lindquist E."/>
            <person name="Lipzen A."/>
            <person name="Logrieco A.F."/>
            <person name="MacCabe A."/>
            <person name="Maekelae M.R."/>
            <person name="Malavazi I."/>
            <person name="Melin P."/>
            <person name="Meyer V."/>
            <person name="Mielnichuk N."/>
            <person name="Miskei M."/>
            <person name="Molnar A.P."/>
            <person name="Mule G."/>
            <person name="Ngan C.Y."/>
            <person name="Orejas M."/>
            <person name="Orosz E."/>
            <person name="Ouedraogo J.P."/>
            <person name="Overkamp K.M."/>
            <person name="Park H.-S."/>
            <person name="Perrone G."/>
            <person name="Piumi F."/>
            <person name="Punt P.J."/>
            <person name="Ram A.F."/>
            <person name="Ramon A."/>
            <person name="Rauscher S."/>
            <person name="Record E."/>
            <person name="Riano-Pachon D.M."/>
            <person name="Robert V."/>
            <person name="Roehrig J."/>
            <person name="Ruller R."/>
            <person name="Salamov A."/>
            <person name="Salih N.S."/>
            <person name="Samson R.A."/>
            <person name="Sandor E."/>
            <person name="Sanguinetti M."/>
            <person name="Schuetze T."/>
            <person name="Sepcic K."/>
            <person name="Shelest E."/>
            <person name="Sherlock G."/>
            <person name="Sophianopoulou V."/>
            <person name="Squina F.M."/>
            <person name="Sun H."/>
            <person name="Susca A."/>
            <person name="Todd R.B."/>
            <person name="Tsang A."/>
            <person name="Unkles S.E."/>
            <person name="van de Wiele N."/>
            <person name="van Rossen-Uffink D."/>
            <person name="Oliveira J.V."/>
            <person name="Vesth T.C."/>
            <person name="Visser J."/>
            <person name="Yu J.-H."/>
            <person name="Zhou M."/>
            <person name="Andersen M.R."/>
            <person name="Archer D.B."/>
            <person name="Baker S.E."/>
            <person name="Benoit I."/>
            <person name="Brakhage A.A."/>
            <person name="Braus G.H."/>
            <person name="Fischer R."/>
            <person name="Frisvad J.C."/>
            <person name="Goldman G.H."/>
            <person name="Houbraken J."/>
            <person name="Oakley B."/>
            <person name="Pocsi I."/>
            <person name="Scazzocchio C."/>
            <person name="Seiboth B."/>
            <person name="vanKuyk P.A."/>
            <person name="Wortman J."/>
            <person name="Dyer P.S."/>
            <person name="Grigoriev I.V."/>
        </authorList>
    </citation>
    <scope>NUCLEOTIDE SEQUENCE [LARGE SCALE GENOMIC DNA]</scope>
    <source>
        <strain evidence="2">ATCC 16872 / CBS 172.66 / WB 5094</strain>
    </source>
</reference>
<evidence type="ECO:0000313" key="1">
    <source>
        <dbReference type="EMBL" id="OJK02895.1"/>
    </source>
</evidence>
<dbReference type="EMBL" id="KV878972">
    <property type="protein sequence ID" value="OJK02895.1"/>
    <property type="molecule type" value="Genomic_DNA"/>
</dbReference>
<protein>
    <submittedName>
        <fullName evidence="1">Uncharacterized protein</fullName>
    </submittedName>
</protein>
<evidence type="ECO:0000313" key="2">
    <source>
        <dbReference type="Proteomes" id="UP000184546"/>
    </source>
</evidence>
<name>A0A1L9X368_ASPA1</name>
<gene>
    <name evidence="1" type="ORF">ASPACDRAFT_40210</name>
</gene>
<proteinExistence type="predicted"/>
<keyword evidence="2" id="KW-1185">Reference proteome</keyword>
<dbReference type="InterPro" id="IPR043129">
    <property type="entry name" value="ATPase_NBD"/>
</dbReference>
<dbReference type="RefSeq" id="XP_020059234.1">
    <property type="nucleotide sequence ID" value="XM_020200714.1"/>
</dbReference>
<dbReference type="SUPFAM" id="SSF53067">
    <property type="entry name" value="Actin-like ATPase domain"/>
    <property type="match status" value="1"/>
</dbReference>
<dbReference type="AlphaFoldDB" id="A0A1L9X368"/>
<dbReference type="OrthoDB" id="4509805at2759"/>